<keyword evidence="3" id="KW-1185">Reference proteome</keyword>
<evidence type="ECO:0000256" key="1">
    <source>
        <dbReference type="SAM" id="Phobius"/>
    </source>
</evidence>
<dbReference type="OrthoDB" id="539398at2759"/>
<dbReference type="Gene3D" id="2.30.110.10">
    <property type="entry name" value="Electron Transport, Fmn-binding Protein, Chain A"/>
    <property type="match status" value="1"/>
</dbReference>
<dbReference type="AlphaFoldDB" id="W7I9F3"/>
<accession>W7I9F3</accession>
<evidence type="ECO:0000313" key="3">
    <source>
        <dbReference type="Proteomes" id="UP000024837"/>
    </source>
</evidence>
<name>W7I9F3_9PEZI</name>
<sequence length="263" mass="29097">MPKFYPSFPENLQQWALAQPLFFTASAPLSGAHVNLSPKGLPAASLAILSPSTLLYLDGTGSGCETISHLYENGRITIMFVSFDKSPRILRLFCRGRVIEKGTPEYDLLRPQLGAVPATTTATTATDEKTSEGDTGITTARAIIYCDIFKVQTSCGFGVPLFLDGRWEDRPTLTSTGAKLVKAGKLHEFQDHWNVRSLDNLPGLRNARRRKGEWMTAVQVRALLARIWTYPFFFVVGIFVGAMLFGDTSVLWQLDGKGFLADW</sequence>
<dbReference type="HOGENOM" id="CLU_054794_1_0_1"/>
<evidence type="ECO:0000313" key="2">
    <source>
        <dbReference type="EMBL" id="EWC45675.1"/>
    </source>
</evidence>
<dbReference type="PANTHER" id="PTHR39336">
    <property type="entry name" value="PYRIDOXAMINE PHOSPHATE OXIDASE FAMILY PROTEIN (AFU_ORTHOLOGUE AFUA_6G11440)"/>
    <property type="match status" value="1"/>
</dbReference>
<gene>
    <name evidence="2" type="ORF">DRE_05236</name>
</gene>
<keyword evidence="1" id="KW-1133">Transmembrane helix</keyword>
<organism evidence="2 3">
    <name type="scientific">Drechslerella stenobrocha 248</name>
    <dbReference type="NCBI Taxonomy" id="1043628"/>
    <lineage>
        <taxon>Eukaryota</taxon>
        <taxon>Fungi</taxon>
        <taxon>Dikarya</taxon>
        <taxon>Ascomycota</taxon>
        <taxon>Pezizomycotina</taxon>
        <taxon>Orbiliomycetes</taxon>
        <taxon>Orbiliales</taxon>
        <taxon>Orbiliaceae</taxon>
        <taxon>Drechslerella</taxon>
    </lineage>
</organism>
<keyword evidence="1" id="KW-0812">Transmembrane</keyword>
<reference evidence="2 3" key="1">
    <citation type="submission" date="2013-05" db="EMBL/GenBank/DDBJ databases">
        <title>Drechslerella stenobrocha genome reveals carnivorous origination and mechanical trapping mechanism of predatory fungi.</title>
        <authorList>
            <person name="Liu X."/>
            <person name="Zhang W."/>
            <person name="Liu K."/>
        </authorList>
    </citation>
    <scope>NUCLEOTIDE SEQUENCE [LARGE SCALE GENOMIC DNA]</scope>
    <source>
        <strain evidence="2 3">248</strain>
    </source>
</reference>
<dbReference type="EMBL" id="KI966425">
    <property type="protein sequence ID" value="EWC45675.1"/>
    <property type="molecule type" value="Genomic_DNA"/>
</dbReference>
<dbReference type="InterPro" id="IPR012349">
    <property type="entry name" value="Split_barrel_FMN-bd"/>
</dbReference>
<dbReference type="Proteomes" id="UP000024837">
    <property type="component" value="Unassembled WGS sequence"/>
</dbReference>
<protein>
    <recommendedName>
        <fullName evidence="4">Pyridoxamine 5'-phosphate oxidase putative domain-containing protein</fullName>
    </recommendedName>
</protein>
<evidence type="ECO:0008006" key="4">
    <source>
        <dbReference type="Google" id="ProtNLM"/>
    </source>
</evidence>
<feature type="transmembrane region" description="Helical" evidence="1">
    <location>
        <begin position="223"/>
        <end position="245"/>
    </location>
</feature>
<keyword evidence="1" id="KW-0472">Membrane</keyword>
<proteinExistence type="predicted"/>
<dbReference type="PANTHER" id="PTHR39336:SF1">
    <property type="entry name" value="PYRIDOXAMINE PHOSPHATE OXIDASE FAMILY PROTEIN (AFU_ORTHOLOGUE AFUA_6G11440)"/>
    <property type="match status" value="1"/>
</dbReference>